<name>A0A2U1LYH3_ARTAN</name>
<reference evidence="1 2" key="1">
    <citation type="journal article" date="2018" name="Mol. Plant">
        <title>The genome of Artemisia annua provides insight into the evolution of Asteraceae family and artemisinin biosynthesis.</title>
        <authorList>
            <person name="Shen Q."/>
            <person name="Zhang L."/>
            <person name="Liao Z."/>
            <person name="Wang S."/>
            <person name="Yan T."/>
            <person name="Shi P."/>
            <person name="Liu M."/>
            <person name="Fu X."/>
            <person name="Pan Q."/>
            <person name="Wang Y."/>
            <person name="Lv Z."/>
            <person name="Lu X."/>
            <person name="Zhang F."/>
            <person name="Jiang W."/>
            <person name="Ma Y."/>
            <person name="Chen M."/>
            <person name="Hao X."/>
            <person name="Li L."/>
            <person name="Tang Y."/>
            <person name="Lv G."/>
            <person name="Zhou Y."/>
            <person name="Sun X."/>
            <person name="Brodelius P.E."/>
            <person name="Rose J.K.C."/>
            <person name="Tang K."/>
        </authorList>
    </citation>
    <scope>NUCLEOTIDE SEQUENCE [LARGE SCALE GENOMIC DNA]</scope>
    <source>
        <strain evidence="2">cv. Huhao1</strain>
        <tissue evidence="1">Leaf</tissue>
    </source>
</reference>
<gene>
    <name evidence="1" type="ORF">CTI12_AA439260</name>
</gene>
<accession>A0A2U1LYH3</accession>
<evidence type="ECO:0000313" key="1">
    <source>
        <dbReference type="EMBL" id="PWA54053.1"/>
    </source>
</evidence>
<dbReference type="OrthoDB" id="1732545at2759"/>
<comment type="caution">
    <text evidence="1">The sequence shown here is derived from an EMBL/GenBank/DDBJ whole genome shotgun (WGS) entry which is preliminary data.</text>
</comment>
<dbReference type="AlphaFoldDB" id="A0A2U1LYH3"/>
<organism evidence="1 2">
    <name type="scientific">Artemisia annua</name>
    <name type="common">Sweet wormwood</name>
    <dbReference type="NCBI Taxonomy" id="35608"/>
    <lineage>
        <taxon>Eukaryota</taxon>
        <taxon>Viridiplantae</taxon>
        <taxon>Streptophyta</taxon>
        <taxon>Embryophyta</taxon>
        <taxon>Tracheophyta</taxon>
        <taxon>Spermatophyta</taxon>
        <taxon>Magnoliopsida</taxon>
        <taxon>eudicotyledons</taxon>
        <taxon>Gunneridae</taxon>
        <taxon>Pentapetalae</taxon>
        <taxon>asterids</taxon>
        <taxon>campanulids</taxon>
        <taxon>Asterales</taxon>
        <taxon>Asteraceae</taxon>
        <taxon>Asteroideae</taxon>
        <taxon>Anthemideae</taxon>
        <taxon>Artemisiinae</taxon>
        <taxon>Artemisia</taxon>
    </lineage>
</organism>
<protein>
    <submittedName>
        <fullName evidence="1">RING/U-box superfamily protein</fullName>
    </submittedName>
</protein>
<dbReference type="STRING" id="35608.A0A2U1LYH3"/>
<dbReference type="EMBL" id="PKPP01007211">
    <property type="protein sequence ID" value="PWA54053.1"/>
    <property type="molecule type" value="Genomic_DNA"/>
</dbReference>
<evidence type="ECO:0000313" key="2">
    <source>
        <dbReference type="Proteomes" id="UP000245207"/>
    </source>
</evidence>
<sequence length="113" mass="12648">MGFACCVAARDRTITNRSNSDVIPRNIRYSLSWNVRWENRRHVAGEETSVSWFLDGAGTNDRLDNKSLTTVGTAYASEEGSPLESFRNLTWQKSSPSEGYTVPNPGKYVMVIV</sequence>
<proteinExistence type="predicted"/>
<dbReference type="Proteomes" id="UP000245207">
    <property type="component" value="Unassembled WGS sequence"/>
</dbReference>
<keyword evidence="2" id="KW-1185">Reference proteome</keyword>